<reference evidence="3 4" key="1">
    <citation type="submission" date="2014-01" db="EMBL/GenBank/DDBJ databases">
        <title>Roseivivax isoporae LMG 25204 Genome Sequencing.</title>
        <authorList>
            <person name="Lai Q."/>
            <person name="Li G."/>
            <person name="Shao Z."/>
        </authorList>
    </citation>
    <scope>NUCLEOTIDE SEQUENCE [LARGE SCALE GENOMIC DNA]</scope>
    <source>
        <strain evidence="3 4">LMG 25204</strain>
    </source>
</reference>
<feature type="compositionally biased region" description="Basic residues" evidence="1">
    <location>
        <begin position="411"/>
        <end position="420"/>
    </location>
</feature>
<proteinExistence type="predicted"/>
<feature type="region of interest" description="Disordered" evidence="1">
    <location>
        <begin position="403"/>
        <end position="452"/>
    </location>
</feature>
<dbReference type="InterPro" id="IPR036397">
    <property type="entry name" value="RNaseH_sf"/>
</dbReference>
<dbReference type="PANTHER" id="PTHR35004:SF7">
    <property type="entry name" value="INTEGRASE PROTEIN"/>
    <property type="match status" value="1"/>
</dbReference>
<dbReference type="InterPro" id="IPR009057">
    <property type="entry name" value="Homeodomain-like_sf"/>
</dbReference>
<accession>X7F1Y1</accession>
<evidence type="ECO:0000259" key="2">
    <source>
        <dbReference type="PROSITE" id="PS50994"/>
    </source>
</evidence>
<dbReference type="PROSITE" id="PS50994">
    <property type="entry name" value="INTEGRASE"/>
    <property type="match status" value="1"/>
</dbReference>
<dbReference type="SUPFAM" id="SSF53098">
    <property type="entry name" value="Ribonuclease H-like"/>
    <property type="match status" value="1"/>
</dbReference>
<dbReference type="PATRIC" id="fig|1449351.3.peg.4190"/>
<dbReference type="AlphaFoldDB" id="X7F1Y1"/>
<dbReference type="GO" id="GO:0003676">
    <property type="term" value="F:nucleic acid binding"/>
    <property type="evidence" value="ECO:0007669"/>
    <property type="project" value="InterPro"/>
</dbReference>
<dbReference type="InterPro" id="IPR047797">
    <property type="entry name" value="ISNCY_transpos"/>
</dbReference>
<sequence>MGWVMMSKREMRRIEILAQVDDGSLSVEAGANNLALSRRQMFRLLKRYRADGASAIRHKSRGRAPNNLIHPAKRDFALSVIKESYADFGPTLAAEMLAEHHGLTVSRETLRKWMVEDGLWLSRKQRRTFHQPRLRRECYGELVQIDGSDHRWFEDRAPACTLLVFIDDATGTLMQLRFVPSESTFSYFDALEGYLLAHGRPVAFYSDKHTVFRVTNQAATSGHGETQFGRALNALNIEILCANSSQAKGRVERANRTLQDRLVKELRLARISDIAAANTFLPGFMARHNARFAKRPHRPDNFHRALNVEPDRLREILCLRDERYVGQQLAFSYDRKRIILKETELSRGLPGKYVDSYEFADGRLEFRWKGVPLPFRVFDKDQRVTHAAITENKHLSAVLEHIKAEQDNAPPKRRRAGKQRTKYEKSGRKSSGRPSLMDPTTRRSARSGRPAQPIRAPILEVSALPGCASAAHGMTFLLCDQSDISEWRLHMAFWHILAWVATDPLFC</sequence>
<dbReference type="InterPro" id="IPR012337">
    <property type="entry name" value="RNaseH-like_sf"/>
</dbReference>
<dbReference type="PANTHER" id="PTHR35004">
    <property type="entry name" value="TRANSPOSASE RV3428C-RELATED"/>
    <property type="match status" value="1"/>
</dbReference>
<keyword evidence="4" id="KW-1185">Reference proteome</keyword>
<dbReference type="SUPFAM" id="SSF46689">
    <property type="entry name" value="Homeodomain-like"/>
    <property type="match status" value="1"/>
</dbReference>
<dbReference type="Pfam" id="PF13551">
    <property type="entry name" value="HTH_29"/>
    <property type="match status" value="1"/>
</dbReference>
<dbReference type="Proteomes" id="UP000023430">
    <property type="component" value="Unassembled WGS sequence"/>
</dbReference>
<evidence type="ECO:0000256" key="1">
    <source>
        <dbReference type="SAM" id="MobiDB-lite"/>
    </source>
</evidence>
<dbReference type="GO" id="GO:0015074">
    <property type="term" value="P:DNA integration"/>
    <property type="evidence" value="ECO:0007669"/>
    <property type="project" value="InterPro"/>
</dbReference>
<organism evidence="3 4">
    <name type="scientific">Roseivivax isoporae LMG 25204</name>
    <dbReference type="NCBI Taxonomy" id="1449351"/>
    <lineage>
        <taxon>Bacteria</taxon>
        <taxon>Pseudomonadati</taxon>
        <taxon>Pseudomonadota</taxon>
        <taxon>Alphaproteobacteria</taxon>
        <taxon>Rhodobacterales</taxon>
        <taxon>Roseobacteraceae</taxon>
        <taxon>Roseivivax</taxon>
    </lineage>
</organism>
<dbReference type="InterPro" id="IPR001584">
    <property type="entry name" value="Integrase_cat-core"/>
</dbReference>
<evidence type="ECO:0000313" key="4">
    <source>
        <dbReference type="Proteomes" id="UP000023430"/>
    </source>
</evidence>
<dbReference type="Gene3D" id="3.30.420.10">
    <property type="entry name" value="Ribonuclease H-like superfamily/Ribonuclease H"/>
    <property type="match status" value="1"/>
</dbReference>
<gene>
    <name evidence="3" type="ORF">RISW2_17560</name>
</gene>
<dbReference type="STRING" id="1449351.RISW2_17560"/>
<dbReference type="EMBL" id="JAME01000048">
    <property type="protein sequence ID" value="ETX26917.1"/>
    <property type="molecule type" value="Genomic_DNA"/>
</dbReference>
<dbReference type="NCBIfam" id="NF033594">
    <property type="entry name" value="transpos_ISNCY_2"/>
    <property type="match status" value="1"/>
</dbReference>
<feature type="domain" description="Integrase catalytic" evidence="2">
    <location>
        <begin position="128"/>
        <end position="318"/>
    </location>
</feature>
<dbReference type="eggNOG" id="COG2801">
    <property type="taxonomic scope" value="Bacteria"/>
</dbReference>
<comment type="caution">
    <text evidence="3">The sequence shown here is derived from an EMBL/GenBank/DDBJ whole genome shotgun (WGS) entry which is preliminary data.</text>
</comment>
<name>X7F1Y1_9RHOB</name>
<evidence type="ECO:0000313" key="3">
    <source>
        <dbReference type="EMBL" id="ETX26917.1"/>
    </source>
</evidence>
<protein>
    <submittedName>
        <fullName evidence="3">Transposase</fullName>
    </submittedName>
</protein>